<name>A0A941FM25_9ACTN</name>
<gene>
    <name evidence="1" type="ORF">KEF29_32740</name>
</gene>
<evidence type="ECO:0000313" key="2">
    <source>
        <dbReference type="Proteomes" id="UP000682308"/>
    </source>
</evidence>
<sequence length="270" mass="30238">MAERLNPTTGAPGLALIHGAVPAFQAAGLSWTAAVEWTRRLRRELCDRVFELLCERHSEQLNPLKIELSPIEFPLDGYGVNVNFMGAGIDFRANQQAHFDIVEPLGSNLYGPNVNVRGGWPVFCDGRAYCRDHGLDIKDILDKVPASRNLTFQLPHYRALMEDYAVAYRLDMAEDTPFTVFVNRVEEVGLLHGATEVAPIDAGADVERPIWHYAWDNVTSEAADNWYEALGQRNLRSPGEPHRLKPLVPDTVTLRREPLIIPVQEGSWSA</sequence>
<dbReference type="EMBL" id="JAGTPG010000002">
    <property type="protein sequence ID" value="MBR8642552.1"/>
    <property type="molecule type" value="Genomic_DNA"/>
</dbReference>
<organism evidence="1 2">
    <name type="scientific">Streptomyces tuirus</name>
    <dbReference type="NCBI Taxonomy" id="68278"/>
    <lineage>
        <taxon>Bacteria</taxon>
        <taxon>Bacillati</taxon>
        <taxon>Actinomycetota</taxon>
        <taxon>Actinomycetes</taxon>
        <taxon>Kitasatosporales</taxon>
        <taxon>Streptomycetaceae</taxon>
        <taxon>Streptomyces</taxon>
    </lineage>
</organism>
<protein>
    <submittedName>
        <fullName evidence="1">Uncharacterized protein</fullName>
    </submittedName>
</protein>
<evidence type="ECO:0000313" key="1">
    <source>
        <dbReference type="EMBL" id="MBR8642552.1"/>
    </source>
</evidence>
<dbReference type="Proteomes" id="UP000682308">
    <property type="component" value="Unassembled WGS sequence"/>
</dbReference>
<reference evidence="1 2" key="1">
    <citation type="submission" date="2021-04" db="EMBL/GenBank/DDBJ databases">
        <title>Characterization of the biosynthetic gene cluster of new lipopeptides with antitumor activity in the genome of the marine Streptomyces PHM034.</title>
        <authorList>
            <person name="Ceniceros A."/>
            <person name="Canedo L."/>
            <person name="Mendez C."/>
            <person name="Olano C."/>
            <person name="Schleissner C."/>
            <person name="Cuevas C."/>
            <person name="De La Calle F."/>
            <person name="Salas J.A."/>
        </authorList>
    </citation>
    <scope>NUCLEOTIDE SEQUENCE [LARGE SCALE GENOMIC DNA]</scope>
    <source>
        <strain evidence="1 2">PHM034</strain>
    </source>
</reference>
<comment type="caution">
    <text evidence="1">The sequence shown here is derived from an EMBL/GenBank/DDBJ whole genome shotgun (WGS) entry which is preliminary data.</text>
</comment>
<accession>A0A941FM25</accession>
<dbReference type="AlphaFoldDB" id="A0A941FM25"/>
<proteinExistence type="predicted"/>
<keyword evidence="2" id="KW-1185">Reference proteome</keyword>